<organism evidence="3 4">
    <name type="scientific">[Candida] anglica</name>
    <dbReference type="NCBI Taxonomy" id="148631"/>
    <lineage>
        <taxon>Eukaryota</taxon>
        <taxon>Fungi</taxon>
        <taxon>Dikarya</taxon>
        <taxon>Ascomycota</taxon>
        <taxon>Saccharomycotina</taxon>
        <taxon>Pichiomycetes</taxon>
        <taxon>Debaryomycetaceae</taxon>
        <taxon>Kurtzmaniella</taxon>
    </lineage>
</organism>
<dbReference type="Pfam" id="PF21767">
    <property type="entry name" value="SCC3_C"/>
    <property type="match status" value="1"/>
</dbReference>
<reference evidence="3 4" key="1">
    <citation type="submission" date="2024-01" db="EMBL/GenBank/DDBJ databases">
        <authorList>
            <consortium name="Genoscope - CEA"/>
            <person name="William W."/>
        </authorList>
    </citation>
    <scope>NUCLEOTIDE SEQUENCE [LARGE SCALE GENOMIC DNA]</scope>
    <source>
        <strain evidence="3 4">29B2s-10</strain>
    </source>
</reference>
<dbReference type="InterPro" id="IPR020839">
    <property type="entry name" value="SCD"/>
</dbReference>
<feature type="compositionally biased region" description="Acidic residues" evidence="1">
    <location>
        <begin position="1039"/>
        <end position="1055"/>
    </location>
</feature>
<evidence type="ECO:0000256" key="1">
    <source>
        <dbReference type="SAM" id="MobiDB-lite"/>
    </source>
</evidence>
<evidence type="ECO:0000313" key="4">
    <source>
        <dbReference type="Proteomes" id="UP001497600"/>
    </source>
</evidence>
<dbReference type="InterPro" id="IPR016024">
    <property type="entry name" value="ARM-type_fold"/>
</dbReference>
<accession>A0ABP0EQC5</accession>
<feature type="compositionally biased region" description="Basic residues" evidence="1">
    <location>
        <begin position="48"/>
        <end position="66"/>
    </location>
</feature>
<protein>
    <recommendedName>
        <fullName evidence="2">SCD domain-containing protein</fullName>
    </recommendedName>
</protein>
<keyword evidence="4" id="KW-1185">Reference proteome</keyword>
<dbReference type="PANTHER" id="PTHR11199:SF0">
    <property type="entry name" value="LD34181P-RELATED"/>
    <property type="match status" value="1"/>
</dbReference>
<feature type="region of interest" description="Disordered" evidence="1">
    <location>
        <begin position="1145"/>
        <end position="1190"/>
    </location>
</feature>
<dbReference type="InterPro" id="IPR039662">
    <property type="entry name" value="Cohesin_Scc3/SA"/>
</dbReference>
<feature type="domain" description="SCD" evidence="2">
    <location>
        <begin position="310"/>
        <end position="399"/>
    </location>
</feature>
<dbReference type="Pfam" id="PF21581">
    <property type="entry name" value="SCD"/>
    <property type="match status" value="1"/>
</dbReference>
<dbReference type="Proteomes" id="UP001497600">
    <property type="component" value="Chromosome H"/>
</dbReference>
<dbReference type="PANTHER" id="PTHR11199">
    <property type="entry name" value="STROMAL ANTIGEN"/>
    <property type="match status" value="1"/>
</dbReference>
<dbReference type="Gene3D" id="1.25.10.10">
    <property type="entry name" value="Leucine-rich Repeat Variant"/>
    <property type="match status" value="1"/>
</dbReference>
<dbReference type="InterPro" id="IPR013721">
    <property type="entry name" value="STAG"/>
</dbReference>
<dbReference type="SUPFAM" id="SSF48371">
    <property type="entry name" value="ARM repeat"/>
    <property type="match status" value="1"/>
</dbReference>
<evidence type="ECO:0000259" key="2">
    <source>
        <dbReference type="PROSITE" id="PS51425"/>
    </source>
</evidence>
<dbReference type="Pfam" id="PF08514">
    <property type="entry name" value="STAG"/>
    <property type="match status" value="1"/>
</dbReference>
<proteinExistence type="predicted"/>
<gene>
    <name evidence="3" type="ORF">CAAN4_H25642</name>
</gene>
<sequence length="1190" mass="137000">MAKPSTSEIDEAAVLRRSSRQKASTSYIESDSDEEEEEEEEYVESRPLKRKAPTSRKAGPKKNRKTAKAISRLVNATFEENYLYEALSHPETAISELALEWVEAYENDSVNAITTLVNLMLRCCGCIHLLQPHDLANLESSADTVAEVQIAYESQKSHEYPFISNNKDLKFFRRNVIDFFGEIITLAHEKSLLFKGEQNDEDEDEEDSLSSPIMTQILTWFSSFSTSTTRPLRFTSTIIILSIQTKLCEIMVSVVSNMERSQRQLENVKTNKKSKAYQKKVDTVTQAVKTYHIQMETIREYFTDILEITFSHRYRDIDPLIRQECLKQLGEWMLLYPEFFFQSSNLRYFGWLLSDPSNHVRSEASRVLLKLYRSSHGSSNMSVGFRQFTDRFKKQIIAISSKDTDFGVRLNLVSCLVELQKIGFLDDVEKLDISSQFFTILATQGKNHGSYEKIKLELAKFIALQNSDAVKRYQEKYSILLSVQDNSTGGVNEEEDENHAAVSEEHTHVRLESCFKYKSLANFIQQVKTHYLSKKRGNVVDSSAICVIYASIAQLPTFTHSWEFLVNYFLYDMSAISSKDGENAELNEVKEILELNSNEDKYYILSFIVGALTYTLQTSKLKRKDPSTIQESSESVLLKLSNFLTSIQSISMKSNQLIEVFMKLWNLLLTESPHTSENIYSTYKSLDQLEVFNNLVDTLLKYYQNYEPNVIQDPILRDFDGFLEKLLGDYNNSISRTDQANITNSVSLTNTEIRMKVQDLLSELVAEVKDSLKSTSLIDIENSVGYIECLRILTNVSRPILKLNKLGEFINVNEFLKESTFTTGSLLSKLFNGWNLDQYVREYPNKFLSDSEQFTSLFKIVLDFSLMTNSWKLEELMYVPATETGHQLYDMEIVFEDLQQIFYQITGIFVSTFKVQLNERTNISSMRILRTLNNLQTLFGAKYIDLAVSMKIFYTKYNRKDHFKNFESFFSGNNKAANYFLKKIPFEIEQRLLEIFLYKEAVLAGLVEVDLDRNDEEDVNFGDFDIDDMNDNSEVEINESRFDDDEDEDDDDDADNLSAEGSSQREYLSNSRKKANELTVQAKRQERIWQAEKDICVFTMKLFALINLSMVDEQLVKRLNLNSVALGGLFYKIIKSNEVRIGTNISKETHNSPTPIPSVEEDPRVDSQESIGNSTRIEEPEELVENSDGE</sequence>
<dbReference type="PROSITE" id="PS51425">
    <property type="entry name" value="SCD"/>
    <property type="match status" value="1"/>
</dbReference>
<dbReference type="EMBL" id="OZ004260">
    <property type="protein sequence ID" value="CAK7922347.1"/>
    <property type="molecule type" value="Genomic_DNA"/>
</dbReference>
<feature type="region of interest" description="Disordered" evidence="1">
    <location>
        <begin position="1039"/>
        <end position="1070"/>
    </location>
</feature>
<name>A0ABP0EQC5_9ASCO</name>
<feature type="compositionally biased region" description="Polar residues" evidence="1">
    <location>
        <begin position="1059"/>
        <end position="1070"/>
    </location>
</feature>
<dbReference type="InterPro" id="IPR011989">
    <property type="entry name" value="ARM-like"/>
</dbReference>
<feature type="region of interest" description="Disordered" evidence="1">
    <location>
        <begin position="1"/>
        <end position="66"/>
    </location>
</feature>
<dbReference type="InterPro" id="IPR048610">
    <property type="entry name" value="SCC3_C"/>
</dbReference>
<feature type="compositionally biased region" description="Acidic residues" evidence="1">
    <location>
        <begin position="30"/>
        <end position="42"/>
    </location>
</feature>
<evidence type="ECO:0000313" key="3">
    <source>
        <dbReference type="EMBL" id="CAK7922347.1"/>
    </source>
</evidence>
<feature type="compositionally biased region" description="Acidic residues" evidence="1">
    <location>
        <begin position="1179"/>
        <end position="1190"/>
    </location>
</feature>